<name>A0A6V8Q2D0_9ACTN</name>
<proteinExistence type="predicted"/>
<accession>A0A6V8Q2D0</accession>
<evidence type="ECO:0000313" key="2">
    <source>
        <dbReference type="Proteomes" id="UP000569018"/>
    </source>
</evidence>
<organism evidence="1 2">
    <name type="scientific">Candidatus Hakubella thermalkaliphila</name>
    <dbReference type="NCBI Taxonomy" id="2754717"/>
    <lineage>
        <taxon>Bacteria</taxon>
        <taxon>Bacillati</taxon>
        <taxon>Actinomycetota</taxon>
        <taxon>Actinomycetota incertae sedis</taxon>
        <taxon>Candidatus Hakubellales</taxon>
        <taxon>Candidatus Hakubellaceae</taxon>
        <taxon>Candidatus Hakubella</taxon>
    </lineage>
</organism>
<dbReference type="EMBL" id="BLSD01000008">
    <property type="protein sequence ID" value="GFP38590.1"/>
    <property type="molecule type" value="Genomic_DNA"/>
</dbReference>
<dbReference type="Proteomes" id="UP000569018">
    <property type="component" value="Unassembled WGS sequence"/>
</dbReference>
<dbReference type="RefSeq" id="WP_219857057.1">
    <property type="nucleotide sequence ID" value="NZ_BLSD01000008.1"/>
</dbReference>
<gene>
    <name evidence="1" type="ORF">HKBW3S47_00291</name>
</gene>
<evidence type="ECO:0000313" key="1">
    <source>
        <dbReference type="EMBL" id="GFP38590.1"/>
    </source>
</evidence>
<feature type="non-terminal residue" evidence="1">
    <location>
        <position position="1"/>
    </location>
</feature>
<sequence>TQVEILEELKKLTIPERLTVVEGVLHLIREDLEHGQLLSWTERKRQLATAAEALLPDYTAGGEMTIFTALDNEGFYAAG</sequence>
<comment type="caution">
    <text evidence="1">The sequence shown here is derived from an EMBL/GenBank/DDBJ whole genome shotgun (WGS) entry which is preliminary data.</text>
</comment>
<reference evidence="1 2" key="1">
    <citation type="journal article" date="2020" name="Front. Microbiol.">
        <title>Single-cell genomics of novel Actinobacteria with the Wood-Ljungdahl pathway discovered in a serpentinizing system.</title>
        <authorList>
            <person name="Merino N."/>
            <person name="Kawai M."/>
            <person name="Boyd E.S."/>
            <person name="Colman D.R."/>
            <person name="McGlynn S.E."/>
            <person name="Nealson K.H."/>
            <person name="Kurokawa K."/>
            <person name="Hongoh Y."/>
        </authorList>
    </citation>
    <scope>NUCLEOTIDE SEQUENCE [LARGE SCALE GENOMIC DNA]</scope>
    <source>
        <strain evidence="1 2">S47</strain>
    </source>
</reference>
<protein>
    <submittedName>
        <fullName evidence="1">Uncharacterized protein</fullName>
    </submittedName>
</protein>
<dbReference type="AlphaFoldDB" id="A0A6V8Q2D0"/>